<dbReference type="Proteomes" id="UP000617555">
    <property type="component" value="Unassembled WGS sequence"/>
</dbReference>
<accession>A0ABQ1JC09</accession>
<dbReference type="EMBL" id="BMII01000020">
    <property type="protein sequence ID" value="GGB63246.1"/>
    <property type="molecule type" value="Genomic_DNA"/>
</dbReference>
<reference evidence="2" key="1">
    <citation type="journal article" date="2019" name="Int. J. Syst. Evol. Microbiol.">
        <title>The Global Catalogue of Microorganisms (GCM) 10K type strain sequencing project: providing services to taxonomists for standard genome sequencing and annotation.</title>
        <authorList>
            <consortium name="The Broad Institute Genomics Platform"/>
            <consortium name="The Broad Institute Genome Sequencing Center for Infectious Disease"/>
            <person name="Wu L."/>
            <person name="Ma J."/>
        </authorList>
    </citation>
    <scope>NUCLEOTIDE SEQUENCE [LARGE SCALE GENOMIC DNA]</scope>
    <source>
        <strain evidence="2">CGMCC 1.15339</strain>
    </source>
</reference>
<evidence type="ECO:0000313" key="2">
    <source>
        <dbReference type="Proteomes" id="UP000617555"/>
    </source>
</evidence>
<keyword evidence="2" id="KW-1185">Reference proteome</keyword>
<gene>
    <name evidence="1" type="ORF">GCM10011607_24990</name>
</gene>
<name>A0ABQ1JC09_9GAMM</name>
<evidence type="ECO:0000313" key="1">
    <source>
        <dbReference type="EMBL" id="GGB63246.1"/>
    </source>
</evidence>
<sequence>MNGAEFCGNDLSKSSFDACLSQCCCKFKRVPIIFNEYERLNDFVTLLVGYAWHTLKLYFDPDTLI</sequence>
<organism evidence="1 2">
    <name type="scientific">Shewanella inventionis</name>
    <dbReference type="NCBI Taxonomy" id="1738770"/>
    <lineage>
        <taxon>Bacteria</taxon>
        <taxon>Pseudomonadati</taxon>
        <taxon>Pseudomonadota</taxon>
        <taxon>Gammaproteobacteria</taxon>
        <taxon>Alteromonadales</taxon>
        <taxon>Shewanellaceae</taxon>
        <taxon>Shewanella</taxon>
    </lineage>
</organism>
<comment type="caution">
    <text evidence="1">The sequence shown here is derived from an EMBL/GenBank/DDBJ whole genome shotgun (WGS) entry which is preliminary data.</text>
</comment>
<proteinExistence type="predicted"/>
<protein>
    <submittedName>
        <fullName evidence="1">Uncharacterized protein</fullName>
    </submittedName>
</protein>